<comment type="similarity">
    <text evidence="3">Belongs to the IspD/TarI cytidylyltransferase family. IspD subfamily.</text>
</comment>
<accession>A0A0F5JI49</accession>
<dbReference type="NCBIfam" id="NF001186">
    <property type="entry name" value="PRK00155.2-3"/>
    <property type="match status" value="1"/>
</dbReference>
<dbReference type="CDD" id="cd02516">
    <property type="entry name" value="CDP-ME_synthetase"/>
    <property type="match status" value="1"/>
</dbReference>
<dbReference type="GO" id="GO:0019288">
    <property type="term" value="P:isopentenyl diphosphate biosynthetic process, methylerythritol 4-phosphate pathway"/>
    <property type="evidence" value="ECO:0007669"/>
    <property type="project" value="UniProtKB-UniRule"/>
</dbReference>
<reference evidence="4 5" key="1">
    <citation type="submission" date="2013-04" db="EMBL/GenBank/DDBJ databases">
        <title>The Genome Sequence of Parabacteroides goldsteinii DSM 19448.</title>
        <authorList>
            <consortium name="The Broad Institute Genomics Platform"/>
            <person name="Earl A."/>
            <person name="Ward D."/>
            <person name="Feldgarden M."/>
            <person name="Gevers D."/>
            <person name="Martens E."/>
            <person name="Sakamoto M."/>
            <person name="Benno Y."/>
            <person name="Song Y."/>
            <person name="Liu C."/>
            <person name="Lee J."/>
            <person name="Bolanos M."/>
            <person name="Vaisanen M.L."/>
            <person name="Finegold S.M."/>
            <person name="Walker B."/>
            <person name="Young S."/>
            <person name="Zeng Q."/>
            <person name="Gargeya S."/>
            <person name="Fitzgerald M."/>
            <person name="Haas B."/>
            <person name="Abouelleil A."/>
            <person name="Allen A.W."/>
            <person name="Alvarado L."/>
            <person name="Arachchi H.M."/>
            <person name="Berlin A.M."/>
            <person name="Chapman S.B."/>
            <person name="Gainer-Dewar J."/>
            <person name="Goldberg J."/>
            <person name="Griggs A."/>
            <person name="Gujja S."/>
            <person name="Hansen M."/>
            <person name="Howarth C."/>
            <person name="Imamovic A."/>
            <person name="Ireland A."/>
            <person name="Larimer J."/>
            <person name="McCowan C."/>
            <person name="Murphy C."/>
            <person name="Pearson M."/>
            <person name="Poon T.W."/>
            <person name="Priest M."/>
            <person name="Roberts A."/>
            <person name="Saif S."/>
            <person name="Shea T."/>
            <person name="Sisk P."/>
            <person name="Sykes S."/>
            <person name="Wortman J."/>
            <person name="Nusbaum C."/>
            <person name="Birren B."/>
        </authorList>
    </citation>
    <scope>NUCLEOTIDE SEQUENCE [LARGE SCALE GENOMIC DNA]</scope>
    <source>
        <strain evidence="4 5">DSM 19448</strain>
    </source>
</reference>
<dbReference type="RefSeq" id="WP_046145622.1">
    <property type="nucleotide sequence ID" value="NZ_KQ033912.1"/>
</dbReference>
<evidence type="ECO:0000256" key="3">
    <source>
        <dbReference type="HAMAP-Rule" id="MF_00108"/>
    </source>
</evidence>
<dbReference type="SUPFAM" id="SSF53448">
    <property type="entry name" value="Nucleotide-diphospho-sugar transferases"/>
    <property type="match status" value="1"/>
</dbReference>
<dbReference type="HAMAP" id="MF_00108">
    <property type="entry name" value="IspD"/>
    <property type="match status" value="1"/>
</dbReference>
<feature type="site" description="Transition state stabilizer" evidence="3">
    <location>
        <position position="22"/>
    </location>
</feature>
<dbReference type="InterPro" id="IPR001228">
    <property type="entry name" value="IspD"/>
</dbReference>
<keyword evidence="3" id="KW-0414">Isoprene biosynthesis</keyword>
<feature type="site" description="Positions MEP for the nucleophilic attack" evidence="3">
    <location>
        <position position="161"/>
    </location>
</feature>
<comment type="catalytic activity">
    <reaction evidence="3">
        <text>2-C-methyl-D-erythritol 4-phosphate + CTP + H(+) = 4-CDP-2-C-methyl-D-erythritol + diphosphate</text>
        <dbReference type="Rhea" id="RHEA:13429"/>
        <dbReference type="ChEBI" id="CHEBI:15378"/>
        <dbReference type="ChEBI" id="CHEBI:33019"/>
        <dbReference type="ChEBI" id="CHEBI:37563"/>
        <dbReference type="ChEBI" id="CHEBI:57823"/>
        <dbReference type="ChEBI" id="CHEBI:58262"/>
        <dbReference type="EC" id="2.7.7.60"/>
    </reaction>
</comment>
<evidence type="ECO:0000313" key="4">
    <source>
        <dbReference type="EMBL" id="KKB57486.1"/>
    </source>
</evidence>
<dbReference type="PATRIC" id="fig|927665.4.peg.1336"/>
<comment type="function">
    <text evidence="3">Catalyzes the formation of 4-diphosphocytidyl-2-C-methyl-D-erythritol from CTP and 2-C-methyl-D-erythritol 4-phosphate (MEP).</text>
</comment>
<feature type="site" description="Positions MEP for the nucleophilic attack" evidence="3">
    <location>
        <position position="215"/>
    </location>
</feature>
<dbReference type="UniPathway" id="UPA00056">
    <property type="reaction ID" value="UER00093"/>
</dbReference>
<evidence type="ECO:0000256" key="2">
    <source>
        <dbReference type="ARBA" id="ARBA00022695"/>
    </source>
</evidence>
<dbReference type="STRING" id="927665.HMPREF1535_01307"/>
<dbReference type="EMBL" id="AQHV01000009">
    <property type="protein sequence ID" value="KKB57486.1"/>
    <property type="molecule type" value="Genomic_DNA"/>
</dbReference>
<dbReference type="Gene3D" id="3.90.550.10">
    <property type="entry name" value="Spore Coat Polysaccharide Biosynthesis Protein SpsA, Chain A"/>
    <property type="match status" value="1"/>
</dbReference>
<dbReference type="EC" id="2.7.7.60" evidence="3"/>
<dbReference type="HOGENOM" id="CLU_061281_2_2_10"/>
<comment type="caution">
    <text evidence="4">The sequence shown here is derived from an EMBL/GenBank/DDBJ whole genome shotgun (WGS) entry which is preliminary data.</text>
</comment>
<dbReference type="FunFam" id="3.90.550.10:FF:000003">
    <property type="entry name" value="2-C-methyl-D-erythritol 4-phosphate cytidylyltransferase"/>
    <property type="match status" value="1"/>
</dbReference>
<dbReference type="InterPro" id="IPR034683">
    <property type="entry name" value="IspD/TarI"/>
</dbReference>
<proteinExistence type="inferred from homology"/>
<comment type="pathway">
    <text evidence="3">Isoprenoid biosynthesis; isopentenyl diphosphate biosynthesis via DXP pathway; isopentenyl diphosphate from 1-deoxy-D-xylulose 5-phosphate: step 2/6.</text>
</comment>
<dbReference type="AlphaFoldDB" id="A0A0F5JI49"/>
<dbReference type="PANTHER" id="PTHR32125:SF4">
    <property type="entry name" value="2-C-METHYL-D-ERYTHRITOL 4-PHOSPHATE CYTIDYLYLTRANSFERASE, CHLOROPLASTIC"/>
    <property type="match status" value="1"/>
</dbReference>
<evidence type="ECO:0000313" key="5">
    <source>
        <dbReference type="Proteomes" id="UP000033047"/>
    </source>
</evidence>
<keyword evidence="1 3" id="KW-0808">Transferase</keyword>
<evidence type="ECO:0000256" key="1">
    <source>
        <dbReference type="ARBA" id="ARBA00022679"/>
    </source>
</evidence>
<keyword evidence="2 3" id="KW-0548">Nucleotidyltransferase</keyword>
<dbReference type="InterPro" id="IPR050088">
    <property type="entry name" value="IspD/TarI_cytidylyltransf_bact"/>
</dbReference>
<dbReference type="GO" id="GO:0050518">
    <property type="term" value="F:2-C-methyl-D-erythritol 4-phosphate cytidylyltransferase activity"/>
    <property type="evidence" value="ECO:0007669"/>
    <property type="project" value="UniProtKB-UniRule"/>
</dbReference>
<dbReference type="Pfam" id="PF01128">
    <property type="entry name" value="IspD"/>
    <property type="match status" value="1"/>
</dbReference>
<feature type="site" description="Transition state stabilizer" evidence="3">
    <location>
        <position position="15"/>
    </location>
</feature>
<organism evidence="4 5">
    <name type="scientific">Parabacteroides goldsteinii DSM 19448 = WAL 12034</name>
    <dbReference type="NCBI Taxonomy" id="927665"/>
    <lineage>
        <taxon>Bacteria</taxon>
        <taxon>Pseudomonadati</taxon>
        <taxon>Bacteroidota</taxon>
        <taxon>Bacteroidia</taxon>
        <taxon>Bacteroidales</taxon>
        <taxon>Tannerellaceae</taxon>
        <taxon>Parabacteroides</taxon>
    </lineage>
</organism>
<protein>
    <recommendedName>
        <fullName evidence="3">2-C-methyl-D-erythritol 4-phosphate cytidylyltransferase</fullName>
        <ecNumber evidence="3">2.7.7.60</ecNumber>
    </recommendedName>
    <alternativeName>
        <fullName evidence="3">4-diphosphocytidyl-2C-methyl-D-erythritol synthase</fullName>
    </alternativeName>
    <alternativeName>
        <fullName evidence="3">MEP cytidylyltransferase</fullName>
        <shortName evidence="3">MCT</shortName>
    </alternativeName>
</protein>
<dbReference type="InterPro" id="IPR029044">
    <property type="entry name" value="Nucleotide-diphossugar_trans"/>
</dbReference>
<dbReference type="Proteomes" id="UP000033047">
    <property type="component" value="Unassembled WGS sequence"/>
</dbReference>
<name>A0A0F5JI49_9BACT</name>
<dbReference type="PANTHER" id="PTHR32125">
    <property type="entry name" value="2-C-METHYL-D-ERYTHRITOL 4-PHOSPHATE CYTIDYLYLTRANSFERASE, CHLOROPLASTIC"/>
    <property type="match status" value="1"/>
</dbReference>
<sequence>MRKYVLIVAGGKGLRMGGDLPKQFIPLEGKPILMHTLEAFHRWDNAAELLLVLPEDHQPYWNMLCREIGCKAPHRIANGGETRFHSVRNGLQFLSEEIGNASGRNEKVLIAVHDGVRPFVSPEVICACFDEAEKSGAAIPVMPMIDSLRETDENGSHPVDRSRYVAVQTPQVFRSDILLEAYEQPFTSLFTDDASVVEAAGIPVRLVTGNRENIKITTPFDLLIAQGLLLNQSQNNIFRKTPP</sequence>
<dbReference type="NCBIfam" id="TIGR00453">
    <property type="entry name" value="ispD"/>
    <property type="match status" value="1"/>
</dbReference>
<gene>
    <name evidence="3" type="primary">ispD</name>
    <name evidence="4" type="ORF">HMPREF1535_01307</name>
</gene>